<evidence type="ECO:0000256" key="1">
    <source>
        <dbReference type="SAM" id="MobiDB-lite"/>
    </source>
</evidence>
<feature type="region of interest" description="Disordered" evidence="1">
    <location>
        <begin position="56"/>
        <end position="87"/>
    </location>
</feature>
<gene>
    <name evidence="2" type="ORF">SASPL_120511</name>
</gene>
<reference evidence="2" key="2">
    <citation type="submission" date="2020-08" db="EMBL/GenBank/DDBJ databases">
        <title>Plant Genome Project.</title>
        <authorList>
            <person name="Zhang R.-G."/>
        </authorList>
    </citation>
    <scope>NUCLEOTIDE SEQUENCE</scope>
    <source>
        <strain evidence="2">Huo1</strain>
        <tissue evidence="2">Leaf</tissue>
    </source>
</reference>
<accession>A0A8X8XUQ8</accession>
<feature type="compositionally biased region" description="Gly residues" evidence="1">
    <location>
        <begin position="168"/>
        <end position="178"/>
    </location>
</feature>
<proteinExistence type="predicted"/>
<name>A0A8X8XUQ8_SALSN</name>
<evidence type="ECO:0000313" key="2">
    <source>
        <dbReference type="EMBL" id="KAG6418308.1"/>
    </source>
</evidence>
<evidence type="ECO:0000313" key="3">
    <source>
        <dbReference type="Proteomes" id="UP000298416"/>
    </source>
</evidence>
<dbReference type="AlphaFoldDB" id="A0A8X8XUQ8"/>
<sequence length="210" mass="22071">MTNSEGGHPVSAPFSSAPFITGLHPLPTASLALNAPALTLEHILASIARVEARLDAEGRQPVSTQPRSRPDPDPPYDVASGWRRGSADQRPISTAAISMATQPQQGFPGPSTARGPPRQTSWEISPWVPPGYGGAVTRNRQPSAWDNPTNRQEGRAVGQQSAWDIPFGDGGRATGGRAGLRHVREGRQGAGEDDREGSPAPPETAAGSPR</sequence>
<feature type="region of interest" description="Disordered" evidence="1">
    <location>
        <begin position="100"/>
        <end position="210"/>
    </location>
</feature>
<reference evidence="2" key="1">
    <citation type="submission" date="2018-01" db="EMBL/GenBank/DDBJ databases">
        <authorList>
            <person name="Mao J.F."/>
        </authorList>
    </citation>
    <scope>NUCLEOTIDE SEQUENCE</scope>
    <source>
        <strain evidence="2">Huo1</strain>
        <tissue evidence="2">Leaf</tissue>
    </source>
</reference>
<dbReference type="EMBL" id="PNBA02000007">
    <property type="protein sequence ID" value="KAG6418308.1"/>
    <property type="molecule type" value="Genomic_DNA"/>
</dbReference>
<protein>
    <submittedName>
        <fullName evidence="2">Uncharacterized protein</fullName>
    </submittedName>
</protein>
<feature type="compositionally biased region" description="Polar residues" evidence="1">
    <location>
        <begin position="138"/>
        <end position="151"/>
    </location>
</feature>
<keyword evidence="3" id="KW-1185">Reference proteome</keyword>
<comment type="caution">
    <text evidence="2">The sequence shown here is derived from an EMBL/GenBank/DDBJ whole genome shotgun (WGS) entry which is preliminary data.</text>
</comment>
<organism evidence="2">
    <name type="scientific">Salvia splendens</name>
    <name type="common">Scarlet sage</name>
    <dbReference type="NCBI Taxonomy" id="180675"/>
    <lineage>
        <taxon>Eukaryota</taxon>
        <taxon>Viridiplantae</taxon>
        <taxon>Streptophyta</taxon>
        <taxon>Embryophyta</taxon>
        <taxon>Tracheophyta</taxon>
        <taxon>Spermatophyta</taxon>
        <taxon>Magnoliopsida</taxon>
        <taxon>eudicotyledons</taxon>
        <taxon>Gunneridae</taxon>
        <taxon>Pentapetalae</taxon>
        <taxon>asterids</taxon>
        <taxon>lamiids</taxon>
        <taxon>Lamiales</taxon>
        <taxon>Lamiaceae</taxon>
        <taxon>Nepetoideae</taxon>
        <taxon>Mentheae</taxon>
        <taxon>Salviinae</taxon>
        <taxon>Salvia</taxon>
        <taxon>Salvia subgen. Calosphace</taxon>
        <taxon>core Calosphace</taxon>
    </lineage>
</organism>
<feature type="compositionally biased region" description="Basic and acidic residues" evidence="1">
    <location>
        <begin position="182"/>
        <end position="192"/>
    </location>
</feature>
<dbReference type="Proteomes" id="UP000298416">
    <property type="component" value="Unassembled WGS sequence"/>
</dbReference>